<dbReference type="Pfam" id="PF22608">
    <property type="entry name" value="DNAX_ATPase_lid"/>
    <property type="match status" value="1"/>
</dbReference>
<dbReference type="PRINTS" id="PR00300">
    <property type="entry name" value="CLPPROTEASEA"/>
</dbReference>
<evidence type="ECO:0000256" key="7">
    <source>
        <dbReference type="ARBA" id="ARBA00022741"/>
    </source>
</evidence>
<evidence type="ECO:0000259" key="13">
    <source>
        <dbReference type="SMART" id="SM00382"/>
    </source>
</evidence>
<dbReference type="Proteomes" id="UP001179647">
    <property type="component" value="Chromosome"/>
</dbReference>
<dbReference type="InterPro" id="IPR008921">
    <property type="entry name" value="DNA_pol3_clamp-load_cplx_C"/>
</dbReference>
<dbReference type="Pfam" id="PF12169">
    <property type="entry name" value="DNA_pol3_gamma3"/>
    <property type="match status" value="1"/>
</dbReference>
<dbReference type="InterPro" id="IPR001270">
    <property type="entry name" value="ClpA/B"/>
</dbReference>
<dbReference type="SUPFAM" id="SSF52540">
    <property type="entry name" value="P-loop containing nucleoside triphosphate hydrolases"/>
    <property type="match status" value="1"/>
</dbReference>
<keyword evidence="8" id="KW-0862">Zinc</keyword>
<evidence type="ECO:0000256" key="4">
    <source>
        <dbReference type="ARBA" id="ARBA00022695"/>
    </source>
</evidence>
<dbReference type="PANTHER" id="PTHR11669">
    <property type="entry name" value="REPLICATION FACTOR C / DNA POLYMERASE III GAMMA-TAU SUBUNIT"/>
    <property type="match status" value="1"/>
</dbReference>
<dbReference type="NCBIfam" id="NF004046">
    <property type="entry name" value="PRK05563.1"/>
    <property type="match status" value="1"/>
</dbReference>
<evidence type="ECO:0000256" key="1">
    <source>
        <dbReference type="ARBA" id="ARBA00006360"/>
    </source>
</evidence>
<dbReference type="InterPro" id="IPR003593">
    <property type="entry name" value="AAA+_ATPase"/>
</dbReference>
<keyword evidence="9" id="KW-0067">ATP-binding</keyword>
<dbReference type="KEGG" id="vie:OL234_07730"/>
<comment type="similarity">
    <text evidence="1">Belongs to the DnaX/STICHEL family.</text>
</comment>
<proteinExistence type="inferred from homology"/>
<evidence type="ECO:0000313" key="15">
    <source>
        <dbReference type="Proteomes" id="UP001179647"/>
    </source>
</evidence>
<dbReference type="Gene3D" id="1.20.272.10">
    <property type="match status" value="1"/>
</dbReference>
<keyword evidence="10" id="KW-0239">DNA-directed DNA polymerase</keyword>
<dbReference type="SUPFAM" id="SSF48019">
    <property type="entry name" value="post-AAA+ oligomerization domain-like"/>
    <property type="match status" value="1"/>
</dbReference>
<evidence type="ECO:0000256" key="9">
    <source>
        <dbReference type="ARBA" id="ARBA00022840"/>
    </source>
</evidence>
<keyword evidence="15" id="KW-1185">Reference proteome</keyword>
<evidence type="ECO:0000256" key="11">
    <source>
        <dbReference type="ARBA" id="ARBA00049244"/>
    </source>
</evidence>
<keyword evidence="3 14" id="KW-0808">Transferase</keyword>
<dbReference type="CDD" id="cd18137">
    <property type="entry name" value="HLD_clamp_pol_III_gamma_tau"/>
    <property type="match status" value="1"/>
</dbReference>
<feature type="region of interest" description="Disordered" evidence="12">
    <location>
        <begin position="539"/>
        <end position="566"/>
    </location>
</feature>
<dbReference type="GO" id="GO:0003677">
    <property type="term" value="F:DNA binding"/>
    <property type="evidence" value="ECO:0007669"/>
    <property type="project" value="InterPro"/>
</dbReference>
<keyword evidence="4 14" id="KW-0548">Nucleotidyltransferase</keyword>
<evidence type="ECO:0000256" key="2">
    <source>
        <dbReference type="ARBA" id="ARBA00012417"/>
    </source>
</evidence>
<dbReference type="Gene3D" id="1.10.8.60">
    <property type="match status" value="1"/>
</dbReference>
<reference evidence="14" key="1">
    <citation type="submission" date="2022-10" db="EMBL/GenBank/DDBJ databases">
        <title>Vagococcus sp. isolated from poultry meat.</title>
        <authorList>
            <person name="Johansson P."/>
            <person name="Bjorkroth J."/>
        </authorList>
    </citation>
    <scope>NUCLEOTIDE SEQUENCE</scope>
    <source>
        <strain evidence="14">STAA11</strain>
    </source>
</reference>
<dbReference type="InterPro" id="IPR027417">
    <property type="entry name" value="P-loop_NTPase"/>
</dbReference>
<dbReference type="EC" id="2.7.7.7" evidence="2"/>
<dbReference type="GO" id="GO:0009360">
    <property type="term" value="C:DNA polymerase III complex"/>
    <property type="evidence" value="ECO:0007669"/>
    <property type="project" value="InterPro"/>
</dbReference>
<accession>A0AAF0CTT8</accession>
<dbReference type="InterPro" id="IPR050238">
    <property type="entry name" value="DNA_Rep/Repair_Clamp_Loader"/>
</dbReference>
<dbReference type="SMART" id="SM00382">
    <property type="entry name" value="AAA"/>
    <property type="match status" value="1"/>
</dbReference>
<dbReference type="RefSeq" id="WP_275468668.1">
    <property type="nucleotide sequence ID" value="NZ_CP110232.1"/>
</dbReference>
<dbReference type="PANTHER" id="PTHR11669:SF0">
    <property type="entry name" value="PROTEIN STICHEL-LIKE 2"/>
    <property type="match status" value="1"/>
</dbReference>
<dbReference type="GO" id="GO:0006261">
    <property type="term" value="P:DNA-templated DNA replication"/>
    <property type="evidence" value="ECO:0007669"/>
    <property type="project" value="TreeGrafter"/>
</dbReference>
<dbReference type="Pfam" id="PF13177">
    <property type="entry name" value="DNA_pol3_delta2"/>
    <property type="match status" value="1"/>
</dbReference>
<dbReference type="GO" id="GO:0003887">
    <property type="term" value="F:DNA-directed DNA polymerase activity"/>
    <property type="evidence" value="ECO:0007669"/>
    <property type="project" value="UniProtKB-KW"/>
</dbReference>
<evidence type="ECO:0000256" key="8">
    <source>
        <dbReference type="ARBA" id="ARBA00022833"/>
    </source>
</evidence>
<keyword evidence="5" id="KW-0235">DNA replication</keyword>
<dbReference type="EMBL" id="CP110232">
    <property type="protein sequence ID" value="WEG72865.1"/>
    <property type="molecule type" value="Genomic_DNA"/>
</dbReference>
<evidence type="ECO:0000256" key="3">
    <source>
        <dbReference type="ARBA" id="ARBA00022679"/>
    </source>
</evidence>
<organism evidence="14 15">
    <name type="scientific">Vagococcus intermedius</name>
    <dbReference type="NCBI Taxonomy" id="2991418"/>
    <lineage>
        <taxon>Bacteria</taxon>
        <taxon>Bacillati</taxon>
        <taxon>Bacillota</taxon>
        <taxon>Bacilli</taxon>
        <taxon>Lactobacillales</taxon>
        <taxon>Enterococcaceae</taxon>
        <taxon>Vagococcus</taxon>
    </lineage>
</organism>
<evidence type="ECO:0000256" key="5">
    <source>
        <dbReference type="ARBA" id="ARBA00022705"/>
    </source>
</evidence>
<gene>
    <name evidence="14" type="primary">dnaX</name>
    <name evidence="14" type="ORF">OL234_07730</name>
</gene>
<comment type="catalytic activity">
    <reaction evidence="11">
        <text>DNA(n) + a 2'-deoxyribonucleoside 5'-triphosphate = DNA(n+1) + diphosphate</text>
        <dbReference type="Rhea" id="RHEA:22508"/>
        <dbReference type="Rhea" id="RHEA-COMP:17339"/>
        <dbReference type="Rhea" id="RHEA-COMP:17340"/>
        <dbReference type="ChEBI" id="CHEBI:33019"/>
        <dbReference type="ChEBI" id="CHEBI:61560"/>
        <dbReference type="ChEBI" id="CHEBI:173112"/>
        <dbReference type="EC" id="2.7.7.7"/>
    </reaction>
</comment>
<dbReference type="GO" id="GO:0046872">
    <property type="term" value="F:metal ion binding"/>
    <property type="evidence" value="ECO:0007669"/>
    <property type="project" value="UniProtKB-KW"/>
</dbReference>
<evidence type="ECO:0000256" key="6">
    <source>
        <dbReference type="ARBA" id="ARBA00022723"/>
    </source>
</evidence>
<sequence length="605" mass="67805">MTYQALYRVWRSQRFDTIVGQQMVTQTLKNAIIQKKTSHAYLFTGPRGTGKTSAAKIFAKAINCPNNHGGEPCNECDICLGITEGRLNDVIEIDAASNNGVEEIRDIREKVKYAPTQAEFKVYIIDEVHMLSTGAFNALLKTLEEPPKNVIFILATTEPHKIPLTIISRTQRFDFKRIDTGDIVTHMGHILTEMGIDHDEQSLYVIARAAEGGMRDALSILDQALSFSEGALTVNDALQVTGSLTFERMDQLIEACQSNQTETGLTVLHDLLAEGKESSRILEDLLLYCRDLLMFQQAPNLLANQNGQLTAKFKELSTTFDPAQIYQFIKILSDTQKEIRFTNHPDIYLEVAIVKLANLRPVTVEQVGIGSSTSVSSVSKEQMSEAVNPDISELIARLDQLENKFKSMAQPKTAQKTATRAKTKPQATYRLPKEKVYQILDEATRSRLIQVQDAWEELLQLLTVTQRAMLKASQPVAASDKGLVLTFDYEIVCQRASEDTELQARVVAGLERLLQYSPTVICIPSDGWKVIRREFIQQHQASEPEKKETRSKNDLKMADTSLEEPPETVAFLTGQEEPDEEEQAAKILNQAVDFFGETMIEVIDD</sequence>
<keyword evidence="6" id="KW-0479">Metal-binding</keyword>
<dbReference type="InterPro" id="IPR012763">
    <property type="entry name" value="DNA_pol_III_sug/sutau_N"/>
</dbReference>
<feature type="compositionally biased region" description="Basic and acidic residues" evidence="12">
    <location>
        <begin position="539"/>
        <end position="557"/>
    </location>
</feature>
<dbReference type="FunFam" id="3.40.50.300:FF:000014">
    <property type="entry name" value="DNA polymerase III subunit gamma/tau"/>
    <property type="match status" value="1"/>
</dbReference>
<evidence type="ECO:0000256" key="10">
    <source>
        <dbReference type="ARBA" id="ARBA00022932"/>
    </source>
</evidence>
<keyword evidence="7" id="KW-0547">Nucleotide-binding</keyword>
<name>A0AAF0CTT8_9ENTE</name>
<dbReference type="InterPro" id="IPR045085">
    <property type="entry name" value="HLD_clamp_pol_III_gamma_tau"/>
</dbReference>
<evidence type="ECO:0000313" key="14">
    <source>
        <dbReference type="EMBL" id="WEG72865.1"/>
    </source>
</evidence>
<feature type="domain" description="AAA+ ATPase" evidence="13">
    <location>
        <begin position="37"/>
        <end position="179"/>
    </location>
</feature>
<dbReference type="GO" id="GO:0005524">
    <property type="term" value="F:ATP binding"/>
    <property type="evidence" value="ECO:0007669"/>
    <property type="project" value="UniProtKB-KW"/>
</dbReference>
<dbReference type="Gene3D" id="3.40.50.300">
    <property type="entry name" value="P-loop containing nucleotide triphosphate hydrolases"/>
    <property type="match status" value="1"/>
</dbReference>
<dbReference type="InterPro" id="IPR022754">
    <property type="entry name" value="DNA_pol_III_gamma-3"/>
</dbReference>
<protein>
    <recommendedName>
        <fullName evidence="2">DNA-directed DNA polymerase</fullName>
        <ecNumber evidence="2">2.7.7.7</ecNumber>
    </recommendedName>
</protein>
<dbReference type="NCBIfam" id="TIGR02397">
    <property type="entry name" value="dnaX_nterm"/>
    <property type="match status" value="1"/>
</dbReference>
<dbReference type="FunFam" id="1.10.8.60:FF:000013">
    <property type="entry name" value="DNA polymerase III subunit gamma/tau"/>
    <property type="match status" value="1"/>
</dbReference>
<evidence type="ECO:0000256" key="12">
    <source>
        <dbReference type="SAM" id="MobiDB-lite"/>
    </source>
</evidence>
<dbReference type="AlphaFoldDB" id="A0AAF0CTT8"/>
<dbReference type="CDD" id="cd00009">
    <property type="entry name" value="AAA"/>
    <property type="match status" value="1"/>
</dbReference>